<dbReference type="AlphaFoldDB" id="A0AAE3JQB4"/>
<reference evidence="1" key="1">
    <citation type="submission" date="2022-01" db="EMBL/GenBank/DDBJ databases">
        <title>Draft genome sequence of Sabulilitoribacter arenilitoris KCTC 52401.</title>
        <authorList>
            <person name="Oh J.-S."/>
        </authorList>
    </citation>
    <scope>NUCLEOTIDE SEQUENCE</scope>
    <source>
        <strain evidence="1">HMF6543</strain>
    </source>
</reference>
<organism evidence="1 2">
    <name type="scientific">Wocania arenilitoris</name>
    <dbReference type="NCBI Taxonomy" id="2044858"/>
    <lineage>
        <taxon>Bacteria</taxon>
        <taxon>Pseudomonadati</taxon>
        <taxon>Bacteroidota</taxon>
        <taxon>Flavobacteriia</taxon>
        <taxon>Flavobacteriales</taxon>
        <taxon>Flavobacteriaceae</taxon>
        <taxon>Wocania</taxon>
    </lineage>
</organism>
<proteinExistence type="predicted"/>
<accession>A0AAE3JQB4</accession>
<protein>
    <submittedName>
        <fullName evidence="1">Uncharacterized protein</fullName>
    </submittedName>
</protein>
<evidence type="ECO:0000313" key="1">
    <source>
        <dbReference type="EMBL" id="MCF7569035.1"/>
    </source>
</evidence>
<evidence type="ECO:0000313" key="2">
    <source>
        <dbReference type="Proteomes" id="UP001199795"/>
    </source>
</evidence>
<dbReference type="Proteomes" id="UP001199795">
    <property type="component" value="Unassembled WGS sequence"/>
</dbReference>
<dbReference type="EMBL" id="JAKKDU010000014">
    <property type="protein sequence ID" value="MCF7569035.1"/>
    <property type="molecule type" value="Genomic_DNA"/>
</dbReference>
<sequence length="168" mass="19341">MIKLIPPNIALLTMLFVYTIVNSCASKQKSIQDATAEESNPRLLFLNYKMSEDDNGNKTIKFINKIITEGKLKQNSYTNESVYGDLICNQLDKKSNVLQSITIKNPLVKNFEFVNDLKQFERKNVELKTAEFSLKLKLEPYTKYITINEITKNKTETKPLVKTIINQL</sequence>
<keyword evidence="2" id="KW-1185">Reference proteome</keyword>
<name>A0AAE3JQB4_9FLAO</name>
<dbReference type="RefSeq" id="WP_237240371.1">
    <property type="nucleotide sequence ID" value="NZ_JAKKDU010000014.1"/>
</dbReference>
<comment type="caution">
    <text evidence="1">The sequence shown here is derived from an EMBL/GenBank/DDBJ whole genome shotgun (WGS) entry which is preliminary data.</text>
</comment>
<gene>
    <name evidence="1" type="ORF">L3X37_11765</name>
</gene>